<dbReference type="EMBL" id="JASCZI010271874">
    <property type="protein sequence ID" value="MED6216316.1"/>
    <property type="molecule type" value="Genomic_DNA"/>
</dbReference>
<proteinExistence type="predicted"/>
<accession>A0ABU6Z219</accession>
<protein>
    <submittedName>
        <fullName evidence="1">Uncharacterized protein</fullName>
    </submittedName>
</protein>
<organism evidence="1 2">
    <name type="scientific">Stylosanthes scabra</name>
    <dbReference type="NCBI Taxonomy" id="79078"/>
    <lineage>
        <taxon>Eukaryota</taxon>
        <taxon>Viridiplantae</taxon>
        <taxon>Streptophyta</taxon>
        <taxon>Embryophyta</taxon>
        <taxon>Tracheophyta</taxon>
        <taxon>Spermatophyta</taxon>
        <taxon>Magnoliopsida</taxon>
        <taxon>eudicotyledons</taxon>
        <taxon>Gunneridae</taxon>
        <taxon>Pentapetalae</taxon>
        <taxon>rosids</taxon>
        <taxon>fabids</taxon>
        <taxon>Fabales</taxon>
        <taxon>Fabaceae</taxon>
        <taxon>Papilionoideae</taxon>
        <taxon>50 kb inversion clade</taxon>
        <taxon>dalbergioids sensu lato</taxon>
        <taxon>Dalbergieae</taxon>
        <taxon>Pterocarpus clade</taxon>
        <taxon>Stylosanthes</taxon>
    </lineage>
</organism>
<evidence type="ECO:0000313" key="2">
    <source>
        <dbReference type="Proteomes" id="UP001341840"/>
    </source>
</evidence>
<comment type="caution">
    <text evidence="1">The sequence shown here is derived from an EMBL/GenBank/DDBJ whole genome shotgun (WGS) entry which is preliminary data.</text>
</comment>
<reference evidence="1 2" key="1">
    <citation type="journal article" date="2023" name="Plants (Basel)">
        <title>Bridging the Gap: Combining Genomics and Transcriptomics Approaches to Understand Stylosanthes scabra, an Orphan Legume from the Brazilian Caatinga.</title>
        <authorList>
            <person name="Ferreira-Neto J.R.C."/>
            <person name="da Silva M.D."/>
            <person name="Binneck E."/>
            <person name="de Melo N.F."/>
            <person name="da Silva R.H."/>
            <person name="de Melo A.L.T.M."/>
            <person name="Pandolfi V."/>
            <person name="Bustamante F.O."/>
            <person name="Brasileiro-Vidal A.C."/>
            <person name="Benko-Iseppon A.M."/>
        </authorList>
    </citation>
    <scope>NUCLEOTIDE SEQUENCE [LARGE SCALE GENOMIC DNA]</scope>
    <source>
        <tissue evidence="1">Leaves</tissue>
    </source>
</reference>
<evidence type="ECO:0000313" key="1">
    <source>
        <dbReference type="EMBL" id="MED6216316.1"/>
    </source>
</evidence>
<name>A0ABU6Z219_9FABA</name>
<keyword evidence="2" id="KW-1185">Reference proteome</keyword>
<sequence>MGYLICCSFNCSYIATEDERSPTPRLSRLKSVATALAERHADGLLPVKDFNIEVEDQSGKKGCDDGMLMESVLLDKETTKMHLKCSL</sequence>
<dbReference type="Proteomes" id="UP001341840">
    <property type="component" value="Unassembled WGS sequence"/>
</dbReference>
<gene>
    <name evidence="1" type="ORF">PIB30_006601</name>
</gene>